<organism evidence="2 3">
    <name type="scientific">Klebsormidium nitens</name>
    <name type="common">Green alga</name>
    <name type="synonym">Ulothrix nitens</name>
    <dbReference type="NCBI Taxonomy" id="105231"/>
    <lineage>
        <taxon>Eukaryota</taxon>
        <taxon>Viridiplantae</taxon>
        <taxon>Streptophyta</taxon>
        <taxon>Klebsormidiophyceae</taxon>
        <taxon>Klebsormidiales</taxon>
        <taxon>Klebsormidiaceae</taxon>
        <taxon>Klebsormidium</taxon>
    </lineage>
</organism>
<dbReference type="EMBL" id="DF237311">
    <property type="protein sequence ID" value="GAQ87570.1"/>
    <property type="molecule type" value="Genomic_DNA"/>
</dbReference>
<accession>A0A1Y1I9F0</accession>
<dbReference type="GO" id="GO:0016747">
    <property type="term" value="F:acyltransferase activity, transferring groups other than amino-acyl groups"/>
    <property type="evidence" value="ECO:0007669"/>
    <property type="project" value="InterPro"/>
</dbReference>
<evidence type="ECO:0000259" key="1">
    <source>
        <dbReference type="PROSITE" id="PS51186"/>
    </source>
</evidence>
<dbReference type="AlphaFoldDB" id="A0A1Y1I9F0"/>
<dbReference type="InterPro" id="IPR000182">
    <property type="entry name" value="GNAT_dom"/>
</dbReference>
<protein>
    <recommendedName>
        <fullName evidence="1">N-acetyltransferase domain-containing protein</fullName>
    </recommendedName>
</protein>
<dbReference type="Proteomes" id="UP000054558">
    <property type="component" value="Unassembled WGS sequence"/>
</dbReference>
<sequence>DVTNESDVLRCFRVLDVEKAVSGFRRSNPSAQQRSQPGTQTGVEPVLLEPLRPDYDLYIDAPYNVFALSPGGVNSLPPEVYCARAGLTYGSVALEDAEQVAKHVTYPCPADYIRTILSCGLPSVAARLTSDGTLVAWALTQPYLALGMVNVMPGHRRSGLGRAVVTLLARQQLARGWTSHAYVSVDNVASEQLFASLGYKKVERAYWTGCMVQTPS</sequence>
<proteinExistence type="predicted"/>
<dbReference type="PANTHER" id="PTHR20958">
    <property type="entry name" value="GLYCINE N-ACYLTRANSFERASE-LIKE PROTEIN"/>
    <property type="match status" value="1"/>
</dbReference>
<dbReference type="SUPFAM" id="SSF55729">
    <property type="entry name" value="Acyl-CoA N-acyltransferases (Nat)"/>
    <property type="match status" value="1"/>
</dbReference>
<feature type="non-terminal residue" evidence="2">
    <location>
        <position position="1"/>
    </location>
</feature>
<dbReference type="PROSITE" id="PS51186">
    <property type="entry name" value="GNAT"/>
    <property type="match status" value="1"/>
</dbReference>
<evidence type="ECO:0000313" key="3">
    <source>
        <dbReference type="Proteomes" id="UP000054558"/>
    </source>
</evidence>
<reference evidence="2 3" key="1">
    <citation type="journal article" date="2014" name="Nat. Commun.">
        <title>Klebsormidium flaccidum genome reveals primary factors for plant terrestrial adaptation.</title>
        <authorList>
            <person name="Hori K."/>
            <person name="Maruyama F."/>
            <person name="Fujisawa T."/>
            <person name="Togashi T."/>
            <person name="Yamamoto N."/>
            <person name="Seo M."/>
            <person name="Sato S."/>
            <person name="Yamada T."/>
            <person name="Mori H."/>
            <person name="Tajima N."/>
            <person name="Moriyama T."/>
            <person name="Ikeuchi M."/>
            <person name="Watanabe M."/>
            <person name="Wada H."/>
            <person name="Kobayashi K."/>
            <person name="Saito M."/>
            <person name="Masuda T."/>
            <person name="Sasaki-Sekimoto Y."/>
            <person name="Mashiguchi K."/>
            <person name="Awai K."/>
            <person name="Shimojima M."/>
            <person name="Masuda S."/>
            <person name="Iwai M."/>
            <person name="Nobusawa T."/>
            <person name="Narise T."/>
            <person name="Kondo S."/>
            <person name="Saito H."/>
            <person name="Sato R."/>
            <person name="Murakawa M."/>
            <person name="Ihara Y."/>
            <person name="Oshima-Yamada Y."/>
            <person name="Ohtaka K."/>
            <person name="Satoh M."/>
            <person name="Sonobe K."/>
            <person name="Ishii M."/>
            <person name="Ohtani R."/>
            <person name="Kanamori-Sato M."/>
            <person name="Honoki R."/>
            <person name="Miyazaki D."/>
            <person name="Mochizuki H."/>
            <person name="Umetsu J."/>
            <person name="Higashi K."/>
            <person name="Shibata D."/>
            <person name="Kamiya Y."/>
            <person name="Sato N."/>
            <person name="Nakamura Y."/>
            <person name="Tabata S."/>
            <person name="Ida S."/>
            <person name="Kurokawa K."/>
            <person name="Ohta H."/>
        </authorList>
    </citation>
    <scope>NUCLEOTIDE SEQUENCE [LARGE SCALE GENOMIC DNA]</scope>
    <source>
        <strain evidence="2 3">NIES-2285</strain>
    </source>
</reference>
<dbReference type="OrthoDB" id="61870at2759"/>
<gene>
    <name evidence="2" type="ORF">KFL_003620010</name>
</gene>
<dbReference type="InterPro" id="IPR053225">
    <property type="entry name" value="Acyl-CoA_N-acyltransferase"/>
</dbReference>
<dbReference type="InterPro" id="IPR013653">
    <property type="entry name" value="GCN5-like_dom"/>
</dbReference>
<dbReference type="OMA" id="EVYCARA"/>
<dbReference type="InterPro" id="IPR016181">
    <property type="entry name" value="Acyl_CoA_acyltransferase"/>
</dbReference>
<evidence type="ECO:0000313" key="2">
    <source>
        <dbReference type="EMBL" id="GAQ87570.1"/>
    </source>
</evidence>
<name>A0A1Y1I9F0_KLENI</name>
<dbReference type="PANTHER" id="PTHR20958:SF6">
    <property type="entry name" value="GLYCINE N-ACYLTRANSFERASE-LIKE PROTEIN"/>
    <property type="match status" value="1"/>
</dbReference>
<dbReference type="Gene3D" id="3.40.630.30">
    <property type="match status" value="1"/>
</dbReference>
<dbReference type="Pfam" id="PF08445">
    <property type="entry name" value="FR47"/>
    <property type="match status" value="1"/>
</dbReference>
<dbReference type="STRING" id="105231.A0A1Y1I9F0"/>
<keyword evidence="3" id="KW-1185">Reference proteome</keyword>
<feature type="domain" description="N-acetyltransferase" evidence="1">
    <location>
        <begin position="87"/>
        <end position="216"/>
    </location>
</feature>